<dbReference type="AlphaFoldDB" id="A0A502FAZ4"/>
<name>A0A502FAZ4_9SPHN</name>
<organism evidence="4 5">
    <name type="scientific">Sphingomonas glacialis</name>
    <dbReference type="NCBI Taxonomy" id="658225"/>
    <lineage>
        <taxon>Bacteria</taxon>
        <taxon>Pseudomonadati</taxon>
        <taxon>Pseudomonadota</taxon>
        <taxon>Alphaproteobacteria</taxon>
        <taxon>Sphingomonadales</taxon>
        <taxon>Sphingomonadaceae</taxon>
        <taxon>Sphingomonas</taxon>
    </lineage>
</organism>
<dbReference type="SMART" id="SM00448">
    <property type="entry name" value="REC"/>
    <property type="match status" value="1"/>
</dbReference>
<dbReference type="PROSITE" id="PS50110">
    <property type="entry name" value="RESPONSE_REGULATORY"/>
    <property type="match status" value="1"/>
</dbReference>
<dbReference type="OrthoDB" id="9786548at2"/>
<dbReference type="EMBL" id="RCZC01000013">
    <property type="protein sequence ID" value="TPG46575.1"/>
    <property type="molecule type" value="Genomic_DNA"/>
</dbReference>
<evidence type="ECO:0000256" key="2">
    <source>
        <dbReference type="PROSITE-ProRule" id="PRU00169"/>
    </source>
</evidence>
<feature type="modified residue" description="4-aspartylphosphate" evidence="2">
    <location>
        <position position="54"/>
    </location>
</feature>
<gene>
    <name evidence="4" type="ORF">EAH76_23360</name>
</gene>
<feature type="domain" description="Response regulatory" evidence="3">
    <location>
        <begin position="5"/>
        <end position="119"/>
    </location>
</feature>
<protein>
    <submittedName>
        <fullName evidence="4">Response regulator</fullName>
    </submittedName>
</protein>
<dbReference type="InterPro" id="IPR001789">
    <property type="entry name" value="Sig_transdc_resp-reg_receiver"/>
</dbReference>
<dbReference type="Pfam" id="PF00072">
    <property type="entry name" value="Response_reg"/>
    <property type="match status" value="1"/>
</dbReference>
<proteinExistence type="predicted"/>
<dbReference type="Gene3D" id="3.40.50.2300">
    <property type="match status" value="1"/>
</dbReference>
<dbReference type="SUPFAM" id="SSF52172">
    <property type="entry name" value="CheY-like"/>
    <property type="match status" value="1"/>
</dbReference>
<dbReference type="InterPro" id="IPR011006">
    <property type="entry name" value="CheY-like_superfamily"/>
</dbReference>
<evidence type="ECO:0000256" key="1">
    <source>
        <dbReference type="ARBA" id="ARBA00022553"/>
    </source>
</evidence>
<dbReference type="GO" id="GO:0000160">
    <property type="term" value="P:phosphorelay signal transduction system"/>
    <property type="evidence" value="ECO:0007669"/>
    <property type="project" value="InterPro"/>
</dbReference>
<keyword evidence="1 2" id="KW-0597">Phosphoprotein</keyword>
<keyword evidence="5" id="KW-1185">Reference proteome</keyword>
<evidence type="ECO:0000313" key="5">
    <source>
        <dbReference type="Proteomes" id="UP000319931"/>
    </source>
</evidence>
<dbReference type="Proteomes" id="UP000319931">
    <property type="component" value="Unassembled WGS sequence"/>
</dbReference>
<comment type="caution">
    <text evidence="4">The sequence shown here is derived from an EMBL/GenBank/DDBJ whole genome shotgun (WGS) entry which is preliminary data.</text>
</comment>
<sequence length="126" mass="13759">MDPGSVILVDDREIIARLVPDAFMTAGHALGGLLDGFSALERIKRRPPDFLVPDCNMPGLSGVQLLHIVRESSQLQSLPVLLLTGRESDERIVRYEGANAYLRKPFDAVRLVGNAEAMMSGGKAWT</sequence>
<evidence type="ECO:0000313" key="4">
    <source>
        <dbReference type="EMBL" id="TPG46575.1"/>
    </source>
</evidence>
<dbReference type="InterPro" id="IPR050595">
    <property type="entry name" value="Bact_response_regulator"/>
</dbReference>
<reference evidence="4 5" key="1">
    <citation type="journal article" date="2019" name="Environ. Microbiol.">
        <title>Species interactions and distinct microbial communities in high Arctic permafrost affected cryosols are associated with the CH4 and CO2 gas fluxes.</title>
        <authorList>
            <person name="Altshuler I."/>
            <person name="Hamel J."/>
            <person name="Turney S."/>
            <person name="Magnuson E."/>
            <person name="Levesque R."/>
            <person name="Greer C."/>
            <person name="Whyte L.G."/>
        </authorList>
    </citation>
    <scope>NUCLEOTIDE SEQUENCE [LARGE SCALE GENOMIC DNA]</scope>
    <source>
        <strain evidence="4 5">E6.1</strain>
    </source>
</reference>
<dbReference type="PANTHER" id="PTHR44591">
    <property type="entry name" value="STRESS RESPONSE REGULATOR PROTEIN 1"/>
    <property type="match status" value="1"/>
</dbReference>
<evidence type="ECO:0000259" key="3">
    <source>
        <dbReference type="PROSITE" id="PS50110"/>
    </source>
</evidence>
<accession>A0A502FAZ4</accession>
<dbReference type="PANTHER" id="PTHR44591:SF3">
    <property type="entry name" value="RESPONSE REGULATORY DOMAIN-CONTAINING PROTEIN"/>
    <property type="match status" value="1"/>
</dbReference>